<reference evidence="8" key="1">
    <citation type="submission" date="2018-06" db="EMBL/GenBank/DDBJ databases">
        <authorList>
            <person name="Zhirakovskaya E."/>
        </authorList>
    </citation>
    <scope>NUCLEOTIDE SEQUENCE</scope>
</reference>
<evidence type="ECO:0000256" key="4">
    <source>
        <dbReference type="ARBA" id="ARBA00022917"/>
    </source>
</evidence>
<dbReference type="GO" id="GO:0000049">
    <property type="term" value="F:tRNA binding"/>
    <property type="evidence" value="ECO:0007669"/>
    <property type="project" value="InterPro"/>
</dbReference>
<dbReference type="InterPro" id="IPR010663">
    <property type="entry name" value="Znf_FPG/IleRS"/>
</dbReference>
<feature type="domain" description="Methionyl/Valyl/Leucyl/Isoleucyl-tRNA synthetase anticodon-binding" evidence="7">
    <location>
        <begin position="1"/>
        <end position="117"/>
    </location>
</feature>
<evidence type="ECO:0000313" key="8">
    <source>
        <dbReference type="EMBL" id="VAX30308.1"/>
    </source>
</evidence>
<sequence>SSFYLDILKDRLYTFAPDSTERRAAQWTMYRILNTMTRLMAPMVSFTAEEVWQFMAGDKTESVFLSDFPLVDEGFIDQGLEEKWEGLIEIRSVVNKAIEIKRAEKTVGNSLEAKVTIFADEKRLSLLQSYEDFLPSLLIVSQSATGDYKDAPEDAYRDEEVAGLAVVVEHAEGKKCLRCWNWSTTVGEFADAEEVCQRCYHILKSLQ</sequence>
<dbReference type="InterPro" id="IPR050081">
    <property type="entry name" value="Ile-tRNA_ligase"/>
</dbReference>
<keyword evidence="3" id="KW-0067">ATP-binding</keyword>
<dbReference type="EMBL" id="UOGH01000158">
    <property type="protein sequence ID" value="VAX30308.1"/>
    <property type="molecule type" value="Genomic_DNA"/>
</dbReference>
<dbReference type="Pfam" id="PF08264">
    <property type="entry name" value="Anticodon_1"/>
    <property type="match status" value="1"/>
</dbReference>
<keyword evidence="1 8" id="KW-0436">Ligase</keyword>
<keyword evidence="2" id="KW-0547">Nucleotide-binding</keyword>
<feature type="non-terminal residue" evidence="8">
    <location>
        <position position="1"/>
    </location>
</feature>
<evidence type="ECO:0000256" key="2">
    <source>
        <dbReference type="ARBA" id="ARBA00022741"/>
    </source>
</evidence>
<protein>
    <submittedName>
        <fullName evidence="8">Isoleucyl-tRNA synthetase</fullName>
        <ecNumber evidence="8">6.1.1.5</ecNumber>
    </submittedName>
</protein>
<dbReference type="Pfam" id="PF06827">
    <property type="entry name" value="zf-FPG_IleRS"/>
    <property type="match status" value="1"/>
</dbReference>
<keyword evidence="4" id="KW-0648">Protein biosynthesis</keyword>
<name>A0A3B1D2R7_9ZZZZ</name>
<gene>
    <name evidence="8" type="ORF">MNBD_NITROSPIRAE02-605</name>
</gene>
<evidence type="ECO:0000259" key="7">
    <source>
        <dbReference type="Pfam" id="PF08264"/>
    </source>
</evidence>
<dbReference type="InterPro" id="IPR013155">
    <property type="entry name" value="M/V/L/I-tRNA-synth_anticd-bd"/>
</dbReference>
<keyword evidence="5 8" id="KW-0030">Aminoacyl-tRNA synthetase</keyword>
<feature type="domain" description="Zinc finger FPG/IleRS-type" evidence="6">
    <location>
        <begin position="173"/>
        <end position="201"/>
    </location>
</feature>
<dbReference type="GO" id="GO:0005524">
    <property type="term" value="F:ATP binding"/>
    <property type="evidence" value="ECO:0007669"/>
    <property type="project" value="UniProtKB-KW"/>
</dbReference>
<organism evidence="8">
    <name type="scientific">hydrothermal vent metagenome</name>
    <dbReference type="NCBI Taxonomy" id="652676"/>
    <lineage>
        <taxon>unclassified sequences</taxon>
        <taxon>metagenomes</taxon>
        <taxon>ecological metagenomes</taxon>
    </lineage>
</organism>
<evidence type="ECO:0000256" key="3">
    <source>
        <dbReference type="ARBA" id="ARBA00022840"/>
    </source>
</evidence>
<dbReference type="PANTHER" id="PTHR42765:SF1">
    <property type="entry name" value="ISOLEUCINE--TRNA LIGASE, MITOCHONDRIAL"/>
    <property type="match status" value="1"/>
</dbReference>
<dbReference type="CDD" id="cd07960">
    <property type="entry name" value="Anticodon_Ia_Ile_BEm"/>
    <property type="match status" value="1"/>
</dbReference>
<evidence type="ECO:0000256" key="5">
    <source>
        <dbReference type="ARBA" id="ARBA00023146"/>
    </source>
</evidence>
<dbReference type="EC" id="6.1.1.5" evidence="8"/>
<evidence type="ECO:0000256" key="1">
    <source>
        <dbReference type="ARBA" id="ARBA00022598"/>
    </source>
</evidence>
<dbReference type="InterPro" id="IPR033708">
    <property type="entry name" value="Anticodon_Ile_BEm"/>
</dbReference>
<dbReference type="PANTHER" id="PTHR42765">
    <property type="entry name" value="SOLEUCYL-TRNA SYNTHETASE"/>
    <property type="match status" value="1"/>
</dbReference>
<proteinExistence type="predicted"/>
<dbReference type="Gene3D" id="1.10.730.20">
    <property type="match status" value="1"/>
</dbReference>
<dbReference type="GO" id="GO:0005829">
    <property type="term" value="C:cytosol"/>
    <property type="evidence" value="ECO:0007669"/>
    <property type="project" value="TreeGrafter"/>
</dbReference>
<dbReference type="AlphaFoldDB" id="A0A3B1D2R7"/>
<evidence type="ECO:0000259" key="6">
    <source>
        <dbReference type="Pfam" id="PF06827"/>
    </source>
</evidence>
<accession>A0A3B1D2R7</accession>
<dbReference type="GO" id="GO:0006428">
    <property type="term" value="P:isoleucyl-tRNA aminoacylation"/>
    <property type="evidence" value="ECO:0007669"/>
    <property type="project" value="TreeGrafter"/>
</dbReference>
<dbReference type="GO" id="GO:0004822">
    <property type="term" value="F:isoleucine-tRNA ligase activity"/>
    <property type="evidence" value="ECO:0007669"/>
    <property type="project" value="UniProtKB-EC"/>
</dbReference>
<dbReference type="SUPFAM" id="SSF47323">
    <property type="entry name" value="Anticodon-binding domain of a subclass of class I aminoacyl-tRNA synthetases"/>
    <property type="match status" value="1"/>
</dbReference>
<dbReference type="InterPro" id="IPR009080">
    <property type="entry name" value="tRNAsynth_Ia_anticodon-bd"/>
</dbReference>